<keyword evidence="3" id="KW-1185">Reference proteome</keyword>
<evidence type="ECO:0000256" key="1">
    <source>
        <dbReference type="SAM" id="MobiDB-lite"/>
    </source>
</evidence>
<reference evidence="2 3" key="1">
    <citation type="submission" date="2023-02" db="EMBL/GenBank/DDBJ databases">
        <title>LHISI_Scaffold_Assembly.</title>
        <authorList>
            <person name="Stuart O.P."/>
            <person name="Cleave R."/>
            <person name="Magrath M.J.L."/>
            <person name="Mikheyev A.S."/>
        </authorList>
    </citation>
    <scope>NUCLEOTIDE SEQUENCE [LARGE SCALE GENOMIC DNA]</scope>
    <source>
        <strain evidence="2">Daus_M_001</strain>
        <tissue evidence="2">Leg muscle</tissue>
    </source>
</reference>
<evidence type="ECO:0000313" key="3">
    <source>
        <dbReference type="Proteomes" id="UP001159363"/>
    </source>
</evidence>
<gene>
    <name evidence="2" type="ORF">PR048_008725</name>
</gene>
<protein>
    <recommendedName>
        <fullName evidence="4">Integrase catalytic domain-containing protein</fullName>
    </recommendedName>
</protein>
<dbReference type="EMBL" id="JARBHB010000003">
    <property type="protein sequence ID" value="KAJ8889227.1"/>
    <property type="molecule type" value="Genomic_DNA"/>
</dbReference>
<dbReference type="Proteomes" id="UP001159363">
    <property type="component" value="Chromosome 3"/>
</dbReference>
<organism evidence="2 3">
    <name type="scientific">Dryococelus australis</name>
    <dbReference type="NCBI Taxonomy" id="614101"/>
    <lineage>
        <taxon>Eukaryota</taxon>
        <taxon>Metazoa</taxon>
        <taxon>Ecdysozoa</taxon>
        <taxon>Arthropoda</taxon>
        <taxon>Hexapoda</taxon>
        <taxon>Insecta</taxon>
        <taxon>Pterygota</taxon>
        <taxon>Neoptera</taxon>
        <taxon>Polyneoptera</taxon>
        <taxon>Phasmatodea</taxon>
        <taxon>Verophasmatodea</taxon>
        <taxon>Anareolatae</taxon>
        <taxon>Phasmatidae</taxon>
        <taxon>Eurycanthinae</taxon>
        <taxon>Dryococelus</taxon>
    </lineage>
</organism>
<proteinExistence type="predicted"/>
<evidence type="ECO:0000313" key="2">
    <source>
        <dbReference type="EMBL" id="KAJ8889227.1"/>
    </source>
</evidence>
<name>A0ABQ9HXW7_9NEOP</name>
<evidence type="ECO:0008006" key="4">
    <source>
        <dbReference type="Google" id="ProtNLM"/>
    </source>
</evidence>
<sequence>MTTQTQFALEPGKPSLTSACDDVQTHQRVTQWEPAYDLPCQVPHYKTSQTTRAVDPDTGGLNGNVYLLLITDLFSRWTKAFPLHSQVTRHIINKFNQDISHIGGIHRAYSWTMVYLRCPPTYLKLFEAQKGAGNSHAGTQIKCCVASMRKVLNWRAALQLCCCKYGTLRSDTIIVLGTRLQEGSVLVPMQAGLAGDEDTLGRGEVEKRDAAELEEKDSHPVGPALFGGSGGRSNFSDMDRDGHGMHRGGYRGYRNRGRTMHGESLTLPLLECANRHLGRHCSVEGEGDPNSAELGTGVTKERYKIVRSAVALVSW</sequence>
<comment type="caution">
    <text evidence="2">The sequence shown here is derived from an EMBL/GenBank/DDBJ whole genome shotgun (WGS) entry which is preliminary data.</text>
</comment>
<accession>A0ABQ9HXW7</accession>
<feature type="region of interest" description="Disordered" evidence="1">
    <location>
        <begin position="210"/>
        <end position="257"/>
    </location>
</feature>
<feature type="compositionally biased region" description="Basic and acidic residues" evidence="1">
    <location>
        <begin position="210"/>
        <end position="219"/>
    </location>
</feature>
<feature type="compositionally biased region" description="Basic residues" evidence="1">
    <location>
        <begin position="245"/>
        <end position="257"/>
    </location>
</feature>